<dbReference type="SUPFAM" id="SSF53474">
    <property type="entry name" value="alpha/beta-Hydrolases"/>
    <property type="match status" value="1"/>
</dbReference>
<accession>A0ABZ0I735</accession>
<dbReference type="RefSeq" id="WP_407326017.1">
    <property type="nucleotide sequence ID" value="NZ_CP136865.1"/>
</dbReference>
<sequence>MKTEKGIVEYDRFAIPYRRYGDHPNVLICVSGILQTMAVWRAVAKRFSPHFSVIIFDMPGVGRSQILSGGAHVTVDEQVQVVHALVQHANPQGELTLAGSSWGTAIAAGYAAKYPDAVQKLVLSSFGMQPNAEMESIIDRAKVLYASRDFAAGAELIVGMFGQEIGLTYKRQIASQFENLSDANADAFYEHCLNIMSLGHLKEAIDLTKISARTLIVNGSEDRIIDLGDMWEAKEIIAHCECLLIEGAGHFLHFEREEILDDYEDFLLGVA</sequence>
<dbReference type="PRINTS" id="PR00111">
    <property type="entry name" value="ABHYDROLASE"/>
</dbReference>
<organism evidence="2 3">
    <name type="scientific">Congregibacter brevis</name>
    <dbReference type="NCBI Taxonomy" id="3081201"/>
    <lineage>
        <taxon>Bacteria</taxon>
        <taxon>Pseudomonadati</taxon>
        <taxon>Pseudomonadota</taxon>
        <taxon>Gammaproteobacteria</taxon>
        <taxon>Cellvibrionales</taxon>
        <taxon>Halieaceae</taxon>
        <taxon>Congregibacter</taxon>
    </lineage>
</organism>
<dbReference type="Proteomes" id="UP001626549">
    <property type="component" value="Chromosome"/>
</dbReference>
<dbReference type="InterPro" id="IPR050266">
    <property type="entry name" value="AB_hydrolase_sf"/>
</dbReference>
<gene>
    <name evidence="2" type="ORF">R0137_08590</name>
</gene>
<dbReference type="Gene3D" id="3.40.50.1820">
    <property type="entry name" value="alpha/beta hydrolase"/>
    <property type="match status" value="1"/>
</dbReference>
<dbReference type="InterPro" id="IPR029058">
    <property type="entry name" value="AB_hydrolase_fold"/>
</dbReference>
<evidence type="ECO:0000313" key="3">
    <source>
        <dbReference type="Proteomes" id="UP001626549"/>
    </source>
</evidence>
<feature type="domain" description="AB hydrolase-1" evidence="1">
    <location>
        <begin position="25"/>
        <end position="256"/>
    </location>
</feature>
<dbReference type="PANTHER" id="PTHR43798:SF33">
    <property type="entry name" value="HYDROLASE, PUTATIVE (AFU_ORTHOLOGUE AFUA_2G14860)-RELATED"/>
    <property type="match status" value="1"/>
</dbReference>
<keyword evidence="3" id="KW-1185">Reference proteome</keyword>
<dbReference type="GO" id="GO:0016787">
    <property type="term" value="F:hydrolase activity"/>
    <property type="evidence" value="ECO:0007669"/>
    <property type="project" value="UniProtKB-KW"/>
</dbReference>
<dbReference type="Pfam" id="PF00561">
    <property type="entry name" value="Abhydrolase_1"/>
    <property type="match status" value="1"/>
</dbReference>
<evidence type="ECO:0000259" key="1">
    <source>
        <dbReference type="Pfam" id="PF00561"/>
    </source>
</evidence>
<proteinExistence type="predicted"/>
<dbReference type="InterPro" id="IPR000073">
    <property type="entry name" value="AB_hydrolase_1"/>
</dbReference>
<keyword evidence="2" id="KW-0378">Hydrolase</keyword>
<name>A0ABZ0I735_9GAMM</name>
<reference evidence="2 3" key="1">
    <citation type="submission" date="2023-10" db="EMBL/GenBank/DDBJ databases">
        <title>Two novel species belonging to the OM43/NOR5 clade.</title>
        <authorList>
            <person name="Park M."/>
        </authorList>
    </citation>
    <scope>NUCLEOTIDE SEQUENCE [LARGE SCALE GENOMIC DNA]</scope>
    <source>
        <strain evidence="2 3">IMCC45268</strain>
    </source>
</reference>
<protein>
    <submittedName>
        <fullName evidence="2">Alpha/beta hydrolase</fullName>
    </submittedName>
</protein>
<dbReference type="PANTHER" id="PTHR43798">
    <property type="entry name" value="MONOACYLGLYCEROL LIPASE"/>
    <property type="match status" value="1"/>
</dbReference>
<evidence type="ECO:0000313" key="2">
    <source>
        <dbReference type="EMBL" id="WOJ95319.1"/>
    </source>
</evidence>
<dbReference type="EMBL" id="CP136865">
    <property type="protein sequence ID" value="WOJ95319.1"/>
    <property type="molecule type" value="Genomic_DNA"/>
</dbReference>